<evidence type="ECO:0000313" key="1">
    <source>
        <dbReference type="EMBL" id="WOJ88050.1"/>
    </source>
</evidence>
<dbReference type="Proteomes" id="UP001626536">
    <property type="component" value="Chromosome"/>
</dbReference>
<sequence length="152" mass="16503">MKLRVPNGCGAVSHNGKLLEIAEDGSIHVDDDDWVFLSSHGFRPWKDEHAGLEIAAMTREGLVMRVMSTNLKTLQGIGTEDMRARLPAADDGAGPSEVEKVTTSQASSNIDGKAISAFNRHELFAFLRAKGVSVSLPITNDELRAMARRSLD</sequence>
<gene>
    <name evidence="1" type="ORF">RZS28_09285</name>
</gene>
<accession>A0ABZ0HNY4</accession>
<evidence type="ECO:0000313" key="2">
    <source>
        <dbReference type="Proteomes" id="UP001626536"/>
    </source>
</evidence>
<organism evidence="1 2">
    <name type="scientific">Methylocapsa polymorpha</name>
    <dbReference type="NCBI Taxonomy" id="3080828"/>
    <lineage>
        <taxon>Bacteria</taxon>
        <taxon>Pseudomonadati</taxon>
        <taxon>Pseudomonadota</taxon>
        <taxon>Alphaproteobacteria</taxon>
        <taxon>Hyphomicrobiales</taxon>
        <taxon>Beijerinckiaceae</taxon>
        <taxon>Methylocapsa</taxon>
    </lineage>
</organism>
<proteinExistence type="predicted"/>
<dbReference type="EMBL" id="CP136862">
    <property type="protein sequence ID" value="WOJ88050.1"/>
    <property type="molecule type" value="Genomic_DNA"/>
</dbReference>
<dbReference type="RefSeq" id="WP_407337488.1">
    <property type="nucleotide sequence ID" value="NZ_CP136862.1"/>
</dbReference>
<evidence type="ECO:0008006" key="3">
    <source>
        <dbReference type="Google" id="ProtNLM"/>
    </source>
</evidence>
<keyword evidence="2" id="KW-1185">Reference proteome</keyword>
<reference evidence="1 2" key="1">
    <citation type="submission" date="2023-10" db="EMBL/GenBank/DDBJ databases">
        <title>Novel methanotroph of the genus Methylocapsa from a subarctic wetland.</title>
        <authorList>
            <person name="Belova S.E."/>
            <person name="Oshkin I.Y."/>
            <person name="Miroshnikov K."/>
            <person name="Dedysh S.N."/>
        </authorList>
    </citation>
    <scope>NUCLEOTIDE SEQUENCE [LARGE SCALE GENOMIC DNA]</scope>
    <source>
        <strain evidence="1 2">RX1</strain>
    </source>
</reference>
<protein>
    <recommendedName>
        <fullName evidence="3">MOSC domain-containing protein</fullName>
    </recommendedName>
</protein>
<name>A0ABZ0HNY4_9HYPH</name>